<protein>
    <submittedName>
        <fullName evidence="2">6591_t:CDS:1</fullName>
    </submittedName>
</protein>
<gene>
    <name evidence="2" type="ORF">CPELLU_LOCUS20988</name>
</gene>
<feature type="non-terminal residue" evidence="2">
    <location>
        <position position="1"/>
    </location>
</feature>
<feature type="region of interest" description="Disordered" evidence="1">
    <location>
        <begin position="221"/>
        <end position="242"/>
    </location>
</feature>
<feature type="compositionally biased region" description="Low complexity" evidence="1">
    <location>
        <begin position="230"/>
        <end position="242"/>
    </location>
</feature>
<reference evidence="2" key="1">
    <citation type="submission" date="2021-06" db="EMBL/GenBank/DDBJ databases">
        <authorList>
            <person name="Kallberg Y."/>
            <person name="Tangrot J."/>
            <person name="Rosling A."/>
        </authorList>
    </citation>
    <scope>NUCLEOTIDE SEQUENCE</scope>
    <source>
        <strain evidence="2">FL966</strain>
    </source>
</reference>
<evidence type="ECO:0000313" key="3">
    <source>
        <dbReference type="Proteomes" id="UP000789759"/>
    </source>
</evidence>
<dbReference type="AlphaFoldDB" id="A0A9N9KHB1"/>
<organism evidence="2 3">
    <name type="scientific">Cetraspora pellucida</name>
    <dbReference type="NCBI Taxonomy" id="1433469"/>
    <lineage>
        <taxon>Eukaryota</taxon>
        <taxon>Fungi</taxon>
        <taxon>Fungi incertae sedis</taxon>
        <taxon>Mucoromycota</taxon>
        <taxon>Glomeromycotina</taxon>
        <taxon>Glomeromycetes</taxon>
        <taxon>Diversisporales</taxon>
        <taxon>Gigasporaceae</taxon>
        <taxon>Cetraspora</taxon>
    </lineage>
</organism>
<accession>A0A9N9KHB1</accession>
<sequence>EAIDYVATSWDEVDELTMVNYWKKTSILLLVPHVNVELAQHTYLEIIEYEENKIIDLTESADPTVSHKIDSYREINNAHIPTEETLEDTQIVETVLVKQLEREQCDSEDSDEELPKISASEGLNRLKTFISFAEQINNDFFFNNNDIKVFQKYLQLMKRKTTKSMKQKSIVDFLNQENQAINDEYLDNNFSGSGNNDFSDYGNDDEFYDIYSSDSLPDYNGLPDYDFPDYDNYNSSSDDYEN</sequence>
<dbReference type="OrthoDB" id="2432453at2759"/>
<dbReference type="Proteomes" id="UP000789759">
    <property type="component" value="Unassembled WGS sequence"/>
</dbReference>
<comment type="caution">
    <text evidence="2">The sequence shown here is derived from an EMBL/GenBank/DDBJ whole genome shotgun (WGS) entry which is preliminary data.</text>
</comment>
<evidence type="ECO:0000313" key="2">
    <source>
        <dbReference type="EMBL" id="CAG8833523.1"/>
    </source>
</evidence>
<proteinExistence type="predicted"/>
<keyword evidence="3" id="KW-1185">Reference proteome</keyword>
<dbReference type="EMBL" id="CAJVQA010071123">
    <property type="protein sequence ID" value="CAG8833523.1"/>
    <property type="molecule type" value="Genomic_DNA"/>
</dbReference>
<evidence type="ECO:0000256" key="1">
    <source>
        <dbReference type="SAM" id="MobiDB-lite"/>
    </source>
</evidence>
<name>A0A9N9KHB1_9GLOM</name>